<accession>A0AB39KY12</accession>
<dbReference type="InterPro" id="IPR007867">
    <property type="entry name" value="GMC_OxRtase_C"/>
</dbReference>
<dbReference type="SUPFAM" id="SSF51905">
    <property type="entry name" value="FAD/NAD(P)-binding domain"/>
    <property type="match status" value="1"/>
</dbReference>
<evidence type="ECO:0000256" key="1">
    <source>
        <dbReference type="ARBA" id="ARBA00010790"/>
    </source>
</evidence>
<gene>
    <name evidence="3" type="ORF">ABOZ73_15920</name>
</gene>
<comment type="similarity">
    <text evidence="1">Belongs to the GMC oxidoreductase family.</text>
</comment>
<dbReference type="InterPro" id="IPR012132">
    <property type="entry name" value="GMC_OxRdtase"/>
</dbReference>
<dbReference type="EMBL" id="CP158375">
    <property type="protein sequence ID" value="XDO98690.1"/>
    <property type="molecule type" value="Genomic_DNA"/>
</dbReference>
<name>A0AB39KY12_9CAUL</name>
<sequence>MKVHGVEGLRVADASVFPRVPTGNTQAPCAVVGEKAARAIIEYNGF</sequence>
<dbReference type="Gene3D" id="3.50.50.60">
    <property type="entry name" value="FAD/NAD(P)-binding domain"/>
    <property type="match status" value="1"/>
</dbReference>
<dbReference type="GO" id="GO:0050660">
    <property type="term" value="F:flavin adenine dinucleotide binding"/>
    <property type="evidence" value="ECO:0007669"/>
    <property type="project" value="InterPro"/>
</dbReference>
<organism evidence="3">
    <name type="scientific">Caulobacter sp. 73W</name>
    <dbReference type="NCBI Taxonomy" id="3161137"/>
    <lineage>
        <taxon>Bacteria</taxon>
        <taxon>Pseudomonadati</taxon>
        <taxon>Pseudomonadota</taxon>
        <taxon>Alphaproteobacteria</taxon>
        <taxon>Caulobacterales</taxon>
        <taxon>Caulobacteraceae</taxon>
        <taxon>Caulobacter</taxon>
    </lineage>
</organism>
<dbReference type="PANTHER" id="PTHR11552">
    <property type="entry name" value="GLUCOSE-METHANOL-CHOLINE GMC OXIDOREDUCTASE"/>
    <property type="match status" value="1"/>
</dbReference>
<dbReference type="RefSeq" id="WP_369062562.1">
    <property type="nucleotide sequence ID" value="NZ_CP158375.1"/>
</dbReference>
<dbReference type="AlphaFoldDB" id="A0AB39KY12"/>
<dbReference type="InterPro" id="IPR036188">
    <property type="entry name" value="FAD/NAD-bd_sf"/>
</dbReference>
<feature type="domain" description="Glucose-methanol-choline oxidoreductase C-terminal" evidence="2">
    <location>
        <begin position="1"/>
        <end position="33"/>
    </location>
</feature>
<evidence type="ECO:0000313" key="3">
    <source>
        <dbReference type="EMBL" id="XDO98690.1"/>
    </source>
</evidence>
<dbReference type="PANTHER" id="PTHR11552:SF147">
    <property type="entry name" value="CHOLINE DEHYDROGENASE, MITOCHONDRIAL"/>
    <property type="match status" value="1"/>
</dbReference>
<evidence type="ECO:0000259" key="2">
    <source>
        <dbReference type="Pfam" id="PF05199"/>
    </source>
</evidence>
<dbReference type="Pfam" id="PF05199">
    <property type="entry name" value="GMC_oxred_C"/>
    <property type="match status" value="1"/>
</dbReference>
<reference evidence="3" key="1">
    <citation type="submission" date="2024-06" db="EMBL/GenBank/DDBJ databases">
        <title>Caulobacter inopinatus, sp. nov.</title>
        <authorList>
            <person name="Donachie S.P."/>
        </authorList>
    </citation>
    <scope>NUCLEOTIDE SEQUENCE</scope>
    <source>
        <strain evidence="3">73W</strain>
    </source>
</reference>
<dbReference type="GO" id="GO:0016614">
    <property type="term" value="F:oxidoreductase activity, acting on CH-OH group of donors"/>
    <property type="evidence" value="ECO:0007669"/>
    <property type="project" value="InterPro"/>
</dbReference>
<protein>
    <submittedName>
        <fullName evidence="3">GMC oxidoreductase</fullName>
    </submittedName>
</protein>
<proteinExistence type="inferred from homology"/>